<dbReference type="OrthoDB" id="75981at2759"/>
<dbReference type="InterPro" id="IPR025110">
    <property type="entry name" value="AMP-bd_C"/>
</dbReference>
<dbReference type="CDD" id="cd05931">
    <property type="entry name" value="FAAL"/>
    <property type="match status" value="1"/>
</dbReference>
<sequence length="2216" mass="244419">MDTEYLATNYPTELLTAFDAGCDLSEPLAESLKIRARTSPDRVLYTFLDDRGNEVSSLTVAQVDRAARTIAATLQATPNLVPGNRAMLCFPPGLEFTTAFWGCQYAGIVGTAIYPPHPAMLAKDLPRFNRMAEDADAKTILTTQKYFDAIVAKSKDQWIPNVVWHATDALDSSRADDYVDTVGAMDDVAFFQYSSGSTSDPKAVMVTHANIQAQLLLWLQMVAPTDTMISWLPPFHDMGLVVFTITPCAIGAHCISMDPLSFIKDPTIWLRTVTKYKGTHICAPNFAYSLAARKTSQDVVATLELNTLKMCTTAAEPIRAETLHEFKQKFAPAGFDAKTFACGYGMAETTLSISGNYTTIRILEPTILNVQKKLLEKNTVELATLDQPTEETTLIVSCGTLAPTFEVVVVEPVTSKVLNENEVGELWIQSPSVAKGYWNRDQLNKEVFEATIESRDGVWLRSGDMGFLSRGELYITGRLKDLIIIRGRNIYPQDIELSVELAHRQVRPGCVAAFSIESMCHEESIVVVAELQVDLKEDLVALTTIGHDIASAINSDHRLPCDAVVLVKPRSIPKTTSGKIQRKATKIKYEAGTLAVQFVYLESNKSEAQLACGIPDDKVAICTFETEKEAQLAQVWVDVLKLAANQVHRESSIFTLGGDSLSIMQVAAECEKRGIHVTASSMYDEPVLWRAAQAMVAPSNNWPAVAIPHTILEEIHQHWPSESNQVYPVSPLQAGMISATIQKRDSYLMQIPLLMEKTFNAEKLARAFQAVVERHDTLRTTFETSTAGVFQIIRQNIRDLVVDYVKYPTIDAFLEVDRDRGFEIGDRYFVRLTLVLSNDSQYAVLTIHHALYDGWTLSLVTSDLLDALQDKPLEARPSFCTVVDYIEAQDTDATAAFWRSYLSKYSPCPLTLSGHKDEAEQEKEPLNLTSQVSLDEIKAAAKRVGASPAEFNKVAWAITVRKYTRQDDVVFGQVLANRDIPVKGADRILGPLINTVPYRVTLDASKPLQTIFDDVQATRGAISTHSYAGLIDIKRWSGLEGELFDTLFVYQQLPDVPQIESGYGLKVVDQTGSPFSYEYSLEIFVVPTNSSTSLKALYKPGVLSRSQAQWMLVEFDHTLTQLCDLAQHDMDKAMDVASLFDLSPEQTHFIETVSVGPTSPLPYELLHHAFEKRAKSHPSSPAIEFEGRSISYGDLDARSDSIAATLIDMGVKVGSRVAVIMDRCLEFPMGLLASLKAGAAIMPLDASFPVNRITYMLLDASVNIVVTTKRHLEHVRAANSMIGFVVVDLDERMDSNISRKCSLQIATSSNEAFIVYTSGSTGKPKGIPVTHMSAVNAVQSWSKEANIAEGLRVLQFMAIGFDVCEWEIWGTLSHGSCLVLRGDKNLSSLATVDVLICTPTALQQLGHPTLLPQLSTVAVIGEACPSSLKDLWSTYVAFVNMYGPAECAILTHLSILAPNSCVNIGKPIHNVAGYVLDNHRYVVPIGVVGEIYLSGMCVSPGYINLPEQTVERFLPNPFVGGEQHMFRTGDLGRILPNGSFEVLGREDSQVKLKGYRIELDEVAGAMMQHPQVVTSAALVKDKTHLVGYFSPASVDSDELQEMVASFLPPYMVPAVWVGLDVMPQNTNGKIDKKALEALDVVVDAEALTTESEHRMAAVWAHVLSVDVCEIGRRTSFFALGGDSMSAIKVVAACNADGMSITTAQLLKAPVLWRAASLTHEGTRDVWPSISMDDAMLVEIEKEWCATLDLGEYTVYPVSPLQAGMIFATMQKRDSYLLQIPLVMEGTFDAEKLSRAFRSVVERHDTLRTTFVSSTAGVFQIIRHDIRSLAVDRVEYSSIDAFLEVDRDRGFKIGDRYFVRLTLVQSNGNQYGVLTIHHALYDGWTLSLVTSDLLGALQDKPFAARPRFCTVVDYIEAQDRNATGAFWRSYLSGYSPCPLALSSHDDDAQHEKEPLSLASKVSLGEIKAAAKRVGVSPAEFNKIAWAITVRKYTRQDDVVFGQVLANRDIPVKDADSILGPLINTVPYRVTLDASKPLQTIFDDVQATRGAISTHSYAGLIDIKRWSGLEGELFDTLFVYQQLPDIPQIESGSGLQVVGRSVSPYSHEYSIELIVVPTANGVSMQALYKHGVVSRCQARWVLVEFDHTLTQLCDLAQHDMDKAMDVASLFDLSPEQTHFIETVSVGPTSPLPYELLHHAFEKRAKSHPSSPAIEFEGR</sequence>
<organism evidence="7">
    <name type="scientific">Aphanomyces stellatus</name>
    <dbReference type="NCBI Taxonomy" id="120398"/>
    <lineage>
        <taxon>Eukaryota</taxon>
        <taxon>Sar</taxon>
        <taxon>Stramenopiles</taxon>
        <taxon>Oomycota</taxon>
        <taxon>Saprolegniomycetes</taxon>
        <taxon>Saprolegniales</taxon>
        <taxon>Verrucalvaceae</taxon>
        <taxon>Aphanomyces</taxon>
    </lineage>
</organism>
<dbReference type="GO" id="GO:0043041">
    <property type="term" value="P:amino acid activation for nonribosomal peptide biosynthetic process"/>
    <property type="evidence" value="ECO:0007669"/>
    <property type="project" value="TreeGrafter"/>
</dbReference>
<dbReference type="GO" id="GO:0005737">
    <property type="term" value="C:cytoplasm"/>
    <property type="evidence" value="ECO:0007669"/>
    <property type="project" value="TreeGrafter"/>
</dbReference>
<dbReference type="FunFam" id="3.40.50.12780:FF:000013">
    <property type="entry name" value="Long-chain-fatty-acid--AMP ligase FadD32"/>
    <property type="match status" value="1"/>
</dbReference>
<evidence type="ECO:0000256" key="4">
    <source>
        <dbReference type="ARBA" id="ARBA00022832"/>
    </source>
</evidence>
<dbReference type="Pfam" id="PF00668">
    <property type="entry name" value="Condensation"/>
    <property type="match status" value="2"/>
</dbReference>
<dbReference type="InterPro" id="IPR020845">
    <property type="entry name" value="AMP-binding_CS"/>
</dbReference>
<dbReference type="InterPro" id="IPR042099">
    <property type="entry name" value="ANL_N_sf"/>
</dbReference>
<dbReference type="InterPro" id="IPR001242">
    <property type="entry name" value="Condensation_dom"/>
</dbReference>
<protein>
    <recommendedName>
        <fullName evidence="6">Carrier domain-containing protein</fullName>
    </recommendedName>
</protein>
<keyword evidence="3" id="KW-0597">Phosphoprotein</keyword>
<dbReference type="Gene3D" id="3.30.300.30">
    <property type="match status" value="2"/>
</dbReference>
<dbReference type="Pfam" id="PF23024">
    <property type="entry name" value="AMP-dom_DIP2-like"/>
    <property type="match status" value="1"/>
</dbReference>
<evidence type="ECO:0000313" key="7">
    <source>
        <dbReference type="EMBL" id="KAF0693317.1"/>
    </source>
</evidence>
<dbReference type="InterPro" id="IPR023213">
    <property type="entry name" value="CAT-like_dom_sf"/>
</dbReference>
<dbReference type="PANTHER" id="PTHR45527:SF1">
    <property type="entry name" value="FATTY ACID SYNTHASE"/>
    <property type="match status" value="1"/>
</dbReference>
<evidence type="ECO:0000256" key="3">
    <source>
        <dbReference type="ARBA" id="ARBA00022553"/>
    </source>
</evidence>
<dbReference type="Gene3D" id="3.30.559.30">
    <property type="entry name" value="Nonribosomal peptide synthetase, condensation domain"/>
    <property type="match status" value="2"/>
</dbReference>
<gene>
    <name evidence="7" type="ORF">As57867_015648</name>
</gene>
<dbReference type="GO" id="GO:0044550">
    <property type="term" value="P:secondary metabolite biosynthetic process"/>
    <property type="evidence" value="ECO:0007669"/>
    <property type="project" value="TreeGrafter"/>
</dbReference>
<dbReference type="PROSITE" id="PS50075">
    <property type="entry name" value="CARRIER"/>
    <property type="match status" value="2"/>
</dbReference>
<dbReference type="GO" id="GO:0031177">
    <property type="term" value="F:phosphopantetheine binding"/>
    <property type="evidence" value="ECO:0007669"/>
    <property type="project" value="TreeGrafter"/>
</dbReference>
<evidence type="ECO:0000256" key="1">
    <source>
        <dbReference type="ARBA" id="ARBA00006432"/>
    </source>
</evidence>
<dbReference type="SUPFAM" id="SSF47336">
    <property type="entry name" value="ACP-like"/>
    <property type="match status" value="2"/>
</dbReference>
<dbReference type="EMBL" id="VJMH01005722">
    <property type="protein sequence ID" value="KAF0693317.1"/>
    <property type="molecule type" value="Genomic_DNA"/>
</dbReference>
<dbReference type="CDD" id="cd05930">
    <property type="entry name" value="A_NRPS"/>
    <property type="match status" value="1"/>
</dbReference>
<dbReference type="Gene3D" id="3.40.50.12780">
    <property type="entry name" value="N-terminal domain of ligase-like"/>
    <property type="match status" value="2"/>
</dbReference>
<keyword evidence="2" id="KW-0596">Phosphopantetheine</keyword>
<feature type="domain" description="Carrier" evidence="6">
    <location>
        <begin position="623"/>
        <end position="699"/>
    </location>
</feature>
<dbReference type="GO" id="GO:0006631">
    <property type="term" value="P:fatty acid metabolic process"/>
    <property type="evidence" value="ECO:0007669"/>
    <property type="project" value="UniProtKB-KW"/>
</dbReference>
<dbReference type="FunFam" id="3.40.50.980:FF:000001">
    <property type="entry name" value="Non-ribosomal peptide synthetase"/>
    <property type="match status" value="1"/>
</dbReference>
<proteinExistence type="inferred from homology"/>
<dbReference type="Pfam" id="PF00550">
    <property type="entry name" value="PP-binding"/>
    <property type="match status" value="2"/>
</dbReference>
<dbReference type="InterPro" id="IPR045851">
    <property type="entry name" value="AMP-bd_C_sf"/>
</dbReference>
<feature type="non-terminal residue" evidence="7">
    <location>
        <position position="2216"/>
    </location>
</feature>
<dbReference type="GO" id="GO:0003824">
    <property type="term" value="F:catalytic activity"/>
    <property type="evidence" value="ECO:0007669"/>
    <property type="project" value="InterPro"/>
</dbReference>
<dbReference type="SUPFAM" id="SSF52777">
    <property type="entry name" value="CoA-dependent acyltransferases"/>
    <property type="match status" value="4"/>
</dbReference>
<dbReference type="PROSITE" id="PS00455">
    <property type="entry name" value="AMP_BINDING"/>
    <property type="match status" value="2"/>
</dbReference>
<dbReference type="GO" id="GO:0008610">
    <property type="term" value="P:lipid biosynthetic process"/>
    <property type="evidence" value="ECO:0007669"/>
    <property type="project" value="InterPro"/>
</dbReference>
<dbReference type="InterPro" id="IPR040097">
    <property type="entry name" value="FAAL/FAAC"/>
</dbReference>
<dbReference type="Gene3D" id="1.10.1200.10">
    <property type="entry name" value="ACP-like"/>
    <property type="match status" value="2"/>
</dbReference>
<dbReference type="InterPro" id="IPR000873">
    <property type="entry name" value="AMP-dep_synth/lig_dom"/>
</dbReference>
<evidence type="ECO:0000256" key="2">
    <source>
        <dbReference type="ARBA" id="ARBA00022450"/>
    </source>
</evidence>
<feature type="domain" description="Carrier" evidence="6">
    <location>
        <begin position="1646"/>
        <end position="1722"/>
    </location>
</feature>
<evidence type="ECO:0000259" key="6">
    <source>
        <dbReference type="PROSITE" id="PS50075"/>
    </source>
</evidence>
<comment type="similarity">
    <text evidence="1">Belongs to the ATP-dependent AMP-binding enzyme family.</text>
</comment>
<dbReference type="Pfam" id="PF00501">
    <property type="entry name" value="AMP-binding"/>
    <property type="match status" value="2"/>
</dbReference>
<keyword evidence="5" id="KW-0443">Lipid metabolism</keyword>
<evidence type="ECO:0000256" key="5">
    <source>
        <dbReference type="ARBA" id="ARBA00023098"/>
    </source>
</evidence>
<dbReference type="InterPro" id="IPR009081">
    <property type="entry name" value="PP-bd_ACP"/>
</dbReference>
<keyword evidence="4" id="KW-0276">Fatty acid metabolism</keyword>
<reference evidence="7" key="1">
    <citation type="submission" date="2019-06" db="EMBL/GenBank/DDBJ databases">
        <title>Genomics analysis of Aphanomyces spp. identifies a new class of oomycete effector associated with host adaptation.</title>
        <authorList>
            <person name="Gaulin E."/>
        </authorList>
    </citation>
    <scope>NUCLEOTIDE SEQUENCE</scope>
    <source>
        <strain evidence="7">CBS 578.67</strain>
    </source>
</reference>
<accession>A0A6A4YCC5</accession>
<dbReference type="InterPro" id="IPR036736">
    <property type="entry name" value="ACP-like_sf"/>
</dbReference>
<comment type="caution">
    <text evidence="7">The sequence shown here is derived from an EMBL/GenBank/DDBJ whole genome shotgun (WGS) entry which is preliminary data.</text>
</comment>
<dbReference type="NCBIfam" id="TIGR01733">
    <property type="entry name" value="AA-adenyl-dom"/>
    <property type="match status" value="1"/>
</dbReference>
<dbReference type="CDD" id="cd19542">
    <property type="entry name" value="CT_NRPS-like"/>
    <property type="match status" value="1"/>
</dbReference>
<name>A0A6A4YCC5_9STRA</name>
<dbReference type="Gene3D" id="3.30.559.10">
    <property type="entry name" value="Chloramphenicol acetyltransferase-like domain"/>
    <property type="match status" value="2"/>
</dbReference>
<dbReference type="PANTHER" id="PTHR45527">
    <property type="entry name" value="NONRIBOSOMAL PEPTIDE SYNTHETASE"/>
    <property type="match status" value="1"/>
</dbReference>
<dbReference type="InterPro" id="IPR010071">
    <property type="entry name" value="AA_adenyl_dom"/>
</dbReference>
<dbReference type="SUPFAM" id="SSF56801">
    <property type="entry name" value="Acetyl-CoA synthetase-like"/>
    <property type="match status" value="2"/>
</dbReference>
<dbReference type="CDD" id="cd19545">
    <property type="entry name" value="FUM14_C_NRPS-like"/>
    <property type="match status" value="1"/>
</dbReference>